<accession>A0A0S1SI04</accession>
<evidence type="ECO:0000256" key="2">
    <source>
        <dbReference type="SAM" id="Phobius"/>
    </source>
</evidence>
<dbReference type="STRING" id="1735162.PeribacterB2_0555"/>
<sequence length="204" mass="21891">MATATPSAGREQPAAFPVFRNREEMVDYAQKLGFKKIEEFESALDSVEKREKLVEALRKRDPKLNGQVDALITHLKLNKQEIARKERWYEKVLKLPGRATQATWDTMKRHPMLTLLILAALVAGGAYLAWDQLGGLVAVPNPMEGAAAAADTVAPTTGGAFEAIPQGGIIPSNPMPGPTGAPNLPLPPPPTGGAADFFPPNAPH</sequence>
<evidence type="ECO:0000313" key="3">
    <source>
        <dbReference type="EMBL" id="ALM13241.1"/>
    </source>
</evidence>
<accession>A0A0S1SW67</accession>
<evidence type="ECO:0000256" key="1">
    <source>
        <dbReference type="SAM" id="MobiDB-lite"/>
    </source>
</evidence>
<name>A0A0S1SRY3_9BACT</name>
<dbReference type="EMBL" id="CP013065">
    <property type="protein sequence ID" value="ALM13241.1"/>
    <property type="molecule type" value="Genomic_DNA"/>
</dbReference>
<organism evidence="3 4">
    <name type="scientific">Candidatus Peribacter riflensis</name>
    <dbReference type="NCBI Taxonomy" id="1735162"/>
    <lineage>
        <taxon>Bacteria</taxon>
        <taxon>Candidatus Peregrinibacteriota</taxon>
        <taxon>Candidatus Peribacteria</taxon>
        <taxon>Candidatus Peribacterales</taxon>
        <taxon>Candidatus Peribacteraceae</taxon>
        <taxon>Candidatus Peribacter</taxon>
    </lineage>
</organism>
<dbReference type="AlphaFoldDB" id="A0A0S1SRY3"/>
<protein>
    <submittedName>
        <fullName evidence="3">Uncharacterized protein</fullName>
    </submittedName>
</protein>
<accession>A0A0S1SHZ0</accession>
<feature type="region of interest" description="Disordered" evidence="1">
    <location>
        <begin position="167"/>
        <end position="204"/>
    </location>
</feature>
<keyword evidence="2" id="KW-1133">Transmembrane helix</keyword>
<keyword evidence="2" id="KW-0812">Transmembrane</keyword>
<dbReference type="KEGG" id="prf:PeribacterA2_0556"/>
<keyword evidence="2" id="KW-0472">Membrane</keyword>
<accession>A0A0S1SRY3</accession>
<feature type="compositionally biased region" description="Pro residues" evidence="1">
    <location>
        <begin position="173"/>
        <end position="191"/>
    </location>
</feature>
<reference evidence="3 4" key="2">
    <citation type="journal article" date="2016" name="PeerJ">
        <title>Analysis of five complete genome sequences for members of the class Peribacteria in the recently recognized Peregrinibacteria bacterial phylum.</title>
        <authorList>
            <person name="Anantharaman K."/>
            <person name="Brown C.T."/>
            <person name="Burstein D."/>
            <person name="Castelle C.J."/>
            <person name="Probst A.J."/>
            <person name="Thomas B.C."/>
            <person name="Williams K.H."/>
            <person name="Banfield J.F."/>
        </authorList>
    </citation>
    <scope>NUCLEOTIDE SEQUENCE [LARGE SCALE GENOMIC DNA]</scope>
    <source>
        <strain evidence="3">RIFOXYD1_FULL_PER-ii_59_16</strain>
    </source>
</reference>
<dbReference type="Proteomes" id="UP000069135">
    <property type="component" value="Chromosome"/>
</dbReference>
<accession>A0A0S1SM95</accession>
<evidence type="ECO:0000313" key="4">
    <source>
        <dbReference type="Proteomes" id="UP000069135"/>
    </source>
</evidence>
<feature type="transmembrane region" description="Helical" evidence="2">
    <location>
        <begin position="112"/>
        <end position="130"/>
    </location>
</feature>
<reference evidence="4" key="1">
    <citation type="submission" date="2015-10" db="EMBL/GenBank/DDBJ databases">
        <title>Analysis of five complete genome sequences for members of the class Peribacteria in the recently recognized Peregrinibacteria bacterial phylum.</title>
        <authorList>
            <person name="Anantharaman K."/>
            <person name="Brown C.T."/>
            <person name="Burstein D."/>
            <person name="Castelle C.J."/>
            <person name="Probst A.J."/>
            <person name="Thomas B.C."/>
            <person name="Williams K.H."/>
            <person name="Banfield J.F."/>
        </authorList>
    </citation>
    <scope>NUCLEOTIDE SEQUENCE [LARGE SCALE GENOMIC DNA]</scope>
</reference>
<gene>
    <name evidence="3" type="ORF">PeribacterD1_0556</name>
</gene>
<proteinExistence type="predicted"/>